<keyword evidence="6" id="KW-0812">Transmembrane</keyword>
<dbReference type="GO" id="GO:0005829">
    <property type="term" value="C:cytosol"/>
    <property type="evidence" value="ECO:0007669"/>
    <property type="project" value="TreeGrafter"/>
</dbReference>
<comment type="similarity">
    <text evidence="1">Belongs to the BLM10 family.</text>
</comment>
<dbReference type="SUPFAM" id="SSF48371">
    <property type="entry name" value="ARM repeat"/>
    <property type="match status" value="2"/>
</dbReference>
<keyword evidence="6" id="KW-1133">Transmembrane helix</keyword>
<dbReference type="VEuPathDB" id="FungiDB:CAGL0F02101g"/>
<organism evidence="10 11">
    <name type="scientific">Candida glabrata</name>
    <name type="common">Yeast</name>
    <name type="synonym">Torulopsis glabrata</name>
    <dbReference type="NCBI Taxonomy" id="5478"/>
    <lineage>
        <taxon>Eukaryota</taxon>
        <taxon>Fungi</taxon>
        <taxon>Dikarya</taxon>
        <taxon>Ascomycota</taxon>
        <taxon>Saccharomycotina</taxon>
        <taxon>Saccharomycetes</taxon>
        <taxon>Saccharomycetales</taxon>
        <taxon>Saccharomycetaceae</taxon>
        <taxon>Nakaseomyces</taxon>
    </lineage>
</organism>
<evidence type="ECO:0000256" key="4">
    <source>
        <dbReference type="ARBA" id="ARBA00023204"/>
    </source>
</evidence>
<dbReference type="GO" id="GO:0016504">
    <property type="term" value="F:peptidase activator activity"/>
    <property type="evidence" value="ECO:0007669"/>
    <property type="project" value="InterPro"/>
</dbReference>
<dbReference type="Pfam" id="PF11919">
    <property type="entry name" value="PSME4_C"/>
    <property type="match status" value="1"/>
</dbReference>
<dbReference type="PANTHER" id="PTHR32170:SF3">
    <property type="entry name" value="PROTEASOME ACTIVATOR COMPLEX SUBUNIT 4"/>
    <property type="match status" value="1"/>
</dbReference>
<gene>
    <name evidence="10" type="ORF">AO440_001190</name>
</gene>
<feature type="region of interest" description="Disordered" evidence="5">
    <location>
        <begin position="1071"/>
        <end position="1092"/>
    </location>
</feature>
<keyword evidence="4" id="KW-0234">DNA repair</keyword>
<dbReference type="InterPro" id="IPR032372">
    <property type="entry name" value="Blm10_N"/>
</dbReference>
<dbReference type="VEuPathDB" id="FungiDB:GVI51_F01859"/>
<dbReference type="InterPro" id="IPR021843">
    <property type="entry name" value="PSME4_C"/>
</dbReference>
<feature type="domain" description="Proteasome activator Blm10 middle HEAT repeats region" evidence="8">
    <location>
        <begin position="505"/>
        <end position="1020"/>
    </location>
</feature>
<reference evidence="10 11" key="1">
    <citation type="submission" date="2015-10" db="EMBL/GenBank/DDBJ databases">
        <title>Draft genomes sequences of Candida glabrata isolates 1A, 1B, 2A, 2B, 3A and 3B.</title>
        <authorList>
            <person name="Haavelsrud O.E."/>
            <person name="Gaustad P."/>
        </authorList>
    </citation>
    <scope>NUCLEOTIDE SEQUENCE [LARGE SCALE GENOMIC DNA]</scope>
    <source>
        <strain evidence="10">910700640</strain>
    </source>
</reference>
<dbReference type="Proteomes" id="UP000054886">
    <property type="component" value="Unassembled WGS sequence"/>
</dbReference>
<feature type="domain" description="Proteasome activator complex subunit 4 C-terminal" evidence="7">
    <location>
        <begin position="2042"/>
        <end position="2129"/>
    </location>
</feature>
<evidence type="ECO:0000259" key="9">
    <source>
        <dbReference type="Pfam" id="PF16547"/>
    </source>
</evidence>
<evidence type="ECO:0000256" key="1">
    <source>
        <dbReference type="ARBA" id="ARBA00005739"/>
    </source>
</evidence>
<feature type="transmembrane region" description="Helical" evidence="6">
    <location>
        <begin position="1885"/>
        <end position="1903"/>
    </location>
</feature>
<keyword evidence="2" id="KW-0677">Repeat</keyword>
<dbReference type="GO" id="GO:0000502">
    <property type="term" value="C:proteasome complex"/>
    <property type="evidence" value="ECO:0007669"/>
    <property type="project" value="UniProtKB-KW"/>
</dbReference>
<evidence type="ECO:0000256" key="2">
    <source>
        <dbReference type="ARBA" id="ARBA00022737"/>
    </source>
</evidence>
<dbReference type="Pfam" id="PF16547">
    <property type="entry name" value="BLM10_N"/>
    <property type="match status" value="1"/>
</dbReference>
<dbReference type="Pfam" id="PF16507">
    <property type="entry name" value="HEAT_PSME4_mid"/>
    <property type="match status" value="1"/>
</dbReference>
<dbReference type="GO" id="GO:0005634">
    <property type="term" value="C:nucleus"/>
    <property type="evidence" value="ECO:0007669"/>
    <property type="project" value="TreeGrafter"/>
</dbReference>
<comment type="caution">
    <text evidence="10">The sequence shown here is derived from an EMBL/GenBank/DDBJ whole genome shotgun (WGS) entry which is preliminary data.</text>
</comment>
<protein>
    <submittedName>
        <fullName evidence="10">Proteasome activator BLM10</fullName>
    </submittedName>
</protein>
<accession>A0A0W0D642</accession>
<keyword evidence="3" id="KW-0227">DNA damage</keyword>
<dbReference type="InterPro" id="IPR016024">
    <property type="entry name" value="ARM-type_fold"/>
</dbReference>
<evidence type="ECO:0000259" key="8">
    <source>
        <dbReference type="Pfam" id="PF16507"/>
    </source>
</evidence>
<feature type="domain" description="Proteasome activator Blm10 N-terminal" evidence="9">
    <location>
        <begin position="76"/>
        <end position="154"/>
    </location>
</feature>
<dbReference type="Gene3D" id="1.10.287.2210">
    <property type="match status" value="1"/>
</dbReference>
<dbReference type="GO" id="GO:0070628">
    <property type="term" value="F:proteasome binding"/>
    <property type="evidence" value="ECO:0007669"/>
    <property type="project" value="InterPro"/>
</dbReference>
<evidence type="ECO:0000256" key="6">
    <source>
        <dbReference type="SAM" id="Phobius"/>
    </source>
</evidence>
<evidence type="ECO:0000313" key="11">
    <source>
        <dbReference type="Proteomes" id="UP000054886"/>
    </source>
</evidence>
<dbReference type="GO" id="GO:0010499">
    <property type="term" value="P:proteasomal ubiquitin-independent protein catabolic process"/>
    <property type="evidence" value="ECO:0007669"/>
    <property type="project" value="TreeGrafter"/>
</dbReference>
<proteinExistence type="inferred from homology"/>
<dbReference type="VEuPathDB" id="FungiDB:B1J91_F02101g"/>
<dbReference type="GO" id="GO:0006281">
    <property type="term" value="P:DNA repair"/>
    <property type="evidence" value="ECO:0007669"/>
    <property type="project" value="UniProtKB-KW"/>
</dbReference>
<feature type="compositionally biased region" description="Basic and acidic residues" evidence="5">
    <location>
        <begin position="1074"/>
        <end position="1092"/>
    </location>
</feature>
<feature type="transmembrane region" description="Helical" evidence="6">
    <location>
        <begin position="2042"/>
        <end position="2062"/>
    </location>
</feature>
<dbReference type="InterPro" id="IPR035309">
    <property type="entry name" value="PSME4"/>
</dbReference>
<evidence type="ECO:0000256" key="5">
    <source>
        <dbReference type="SAM" id="MobiDB-lite"/>
    </source>
</evidence>
<dbReference type="EMBL" id="LLZZ01000022">
    <property type="protein sequence ID" value="KTB12263.1"/>
    <property type="molecule type" value="Genomic_DNA"/>
</dbReference>
<keyword evidence="6" id="KW-0472">Membrane</keyword>
<evidence type="ECO:0000256" key="3">
    <source>
        <dbReference type="ARBA" id="ARBA00022763"/>
    </source>
</evidence>
<evidence type="ECO:0000259" key="7">
    <source>
        <dbReference type="Pfam" id="PF11919"/>
    </source>
</evidence>
<dbReference type="PANTHER" id="PTHR32170">
    <property type="entry name" value="PROTEASOME ACTIVATOR COMPLEX SUBUNIT 4"/>
    <property type="match status" value="1"/>
</dbReference>
<keyword evidence="10" id="KW-0647">Proteasome</keyword>
<name>A0A0W0D642_CANGB</name>
<dbReference type="VEuPathDB" id="FungiDB:GWK60_F01859"/>
<sequence>MTDNIHAPVPSKKGALAQMKIMETPQRPASGGDIRNRIKSPRGGMLAAAARNLRARSETPTLLDERSFNGMDSEKVMSQRLEAYGLDYVTDERLHRENIYDPDSRWYSRKVKPKFIITDYLPYNVESHLDQAKYLCHVIVNLYIAIKSLDIEGLISISSKDLAEFKGSVDDLAMKTDMFRLSGDTVHVEDAGYTTDQLDDDDIQGEFYGESIYSDIDRPGSGKITASSATIININHWTNELKNCLQFDFPVHLRKALATVYYYVSLCQGQNIHRKMFVEMFEALVDTDDQGTDFTVMLKEDGMVLDYKALYDLLWEFLPYPDSDYCRYDLSSKEDLQFFRLLLRLSLSCRPFFDESDDTILENIMKKLLSNLAPSTMSAVLPILSSSVPFHYNDKAKITDYFSLCFSLWGSVSANVAIDTHMYDLTGMVSEDAHVRLLKEDGSWKTDYINFGKFGIFTEDQLNFMFNRLQGHLRSDGQIHSYTRTARPFIHSINGKFADEFFEKLDELTSAIETFVHPSNTGFWTSPIAKFIHSFVKMYHARYSEEKAANFHTEFCLTPYCHVKLTDSLLNIINIGSQNKSSDVSNYYISCLAYLLDLNPKNRHLIFNKIINDLNDALAGEYVNSRHRIISSLKQFTRTVRYMVEDSLYRIHVTNIISNLVSKLDTNDIELTGQIVNALATVFCFVPIKNLVSKDEFMTFESTTLPFLTEHYYHMKLNDTQDFKVDEEVLLNAFRASTTIFETMIKVFVDKLYDFVDVDIEGSLVTKMNQTTIIMQESMDNEMFEKFFKFYSDKFWTNENFKGNEPHHELITIPLAAFVRRDSSLAKSLVPMLVYHIKDQIEKGAGSLRSSTEVQARDVKLVLYLTALNDVLRQTHATTLDLSNDIMDFLDFIYENITNPPIDVLTSIILHNMLFTLIATEVVDTRLFPESSAIPDIKRWGGLQFSDKKYEEENLNIKWHVPTDMEVELALMVIEKYTNLAFTKLDEIINGANKSKGYKDEIEKYLLLLTHCLSGASLLFDPDFNKNKVNESKGFSYGETLLLLKQIRDSNCDSEELDIDLEQIRSDKGDDEYISYKDSDDERNEHSDTIEIRDDDPELILDDQTSEAPSGVSTPVPGFHNDFTSSINAGVAFRELDMFQYNYHYGSSVTDKFRNPGYFKVHKIRSKVGLTLHKVLKFLVKNAENNTYLFQILLHAIKVWFTDVGQETVFNEDPTAFLSLDFIENIQYLAHLDEPYTRTFLAVRADVFHQNRVLLRSTNRKPSKIEVQLLRDVLDLAMSIYPDINKPAQGTMVHCMKQIIGSYSIIMKKLLTEIHAALKASEFKQLAVLLQILRIKKINKKLFSDYKNIETVFINLVKCLDIDEYDVGTLAESILDDLISGLKLPSSICLIDETTGSSIKPPDPHISIQVEAVLSAKSKKRKDYYRIITHLQNSMSKVLGNNQGYSWKRSLLLVRFLTKLQSSMEMVPERDTIKVIFDQLSLNHPKVTHLTIKSLIMIANRILSLSDYNYDTMNAYKTSFLPGYMTKIETSDPTFSQSFSKEMTNFKDSNYFIDAKCFVGWLSWGSSMYVVKTSKYPINLRENEEGILSDFGKYLSVDLLRELCHGFVEDNESKNVFSSSNVSFFVLVLLLISDELCDLKICDICGLCREFYKRDSKASMIMSAEIFGALVSGSKFMTEVEKKDRDVFLDEFLPECLVNDLNHDAFEVWSTITWWLPAVVDIRRCEPFYKHFSNMSNLKDIDSAFYQSSRIYMWRGILMGLEYRMPSICSDFSYLAFDHQYDQVRSAIGKTFSTIIQNVSNPGYESTYLLLNQKDKSTDGLNLQLKRVPKYIDDIIKKIFSDVFSEAAKLDDKMTPQEVLKTRYFYLTSTVIYWMTEMLRGPNKILLIPYLFGYIVPFLALLMKNKEMCFLAGIDPSKIFMRLAFVPVGHRILGDIVDIICSDEYLHTTNQIKLQLTFVEHFESLQLLQLSKEDKKKILDFVVGHLYNSQSIEIRTTAGKVLSGIVHNLADRNQLERLISKFDDQLENHSYKEKKELSRNDINVHGSVLGLSAIVSAFPYAFPLPKWIPAQVSILASWARTSGMAGSTAKETLSNFKKVRADTWQFDREAFTYDELEDLEGVLWKSYYA</sequence>
<evidence type="ECO:0000313" key="10">
    <source>
        <dbReference type="EMBL" id="KTB12263.1"/>
    </source>
</evidence>
<dbReference type="InterPro" id="IPR032430">
    <property type="entry name" value="Blm10_mid"/>
</dbReference>